<proteinExistence type="predicted"/>
<name>A0A3Q2WWE0_HAPBU</name>
<keyword evidence="2" id="KW-1185">Reference proteome</keyword>
<dbReference type="Ensembl" id="ENSHBUT00000021104.1">
    <property type="protein sequence ID" value="ENSHBUP00000030266.1"/>
    <property type="gene ID" value="ENSHBUG00000015176.1"/>
</dbReference>
<dbReference type="Proteomes" id="UP000264840">
    <property type="component" value="Unplaced"/>
</dbReference>
<protein>
    <submittedName>
        <fullName evidence="1">Uncharacterized protein</fullName>
    </submittedName>
</protein>
<sequence length="129" mass="14320">MLPIQPGEQRKVLVYEELGTICVGPCIGHGQCPHACVLQLKVLIRKFLSIDGLAPCSIVVGKVSTLKRKNEAHVVNIHKYIHTYIHTARCCFVYGCQANLCVFAMHSHSPLPRCLLSHSLTERTDARST</sequence>
<dbReference type="OMA" id="GTICVGP"/>
<reference evidence="1" key="1">
    <citation type="submission" date="2025-08" db="UniProtKB">
        <authorList>
            <consortium name="Ensembl"/>
        </authorList>
    </citation>
    <scope>IDENTIFICATION</scope>
</reference>
<dbReference type="GeneTree" id="ENSGT00940000178267"/>
<evidence type="ECO:0000313" key="1">
    <source>
        <dbReference type="Ensembl" id="ENSHBUP00000030266.1"/>
    </source>
</evidence>
<accession>A0A3Q2WWE0</accession>
<organism evidence="1 2">
    <name type="scientific">Haplochromis burtoni</name>
    <name type="common">Burton's mouthbrooder</name>
    <name type="synonym">Chromis burtoni</name>
    <dbReference type="NCBI Taxonomy" id="8153"/>
    <lineage>
        <taxon>Eukaryota</taxon>
        <taxon>Metazoa</taxon>
        <taxon>Chordata</taxon>
        <taxon>Craniata</taxon>
        <taxon>Vertebrata</taxon>
        <taxon>Euteleostomi</taxon>
        <taxon>Actinopterygii</taxon>
        <taxon>Neopterygii</taxon>
        <taxon>Teleostei</taxon>
        <taxon>Neoteleostei</taxon>
        <taxon>Acanthomorphata</taxon>
        <taxon>Ovalentaria</taxon>
        <taxon>Cichlomorphae</taxon>
        <taxon>Cichliformes</taxon>
        <taxon>Cichlidae</taxon>
        <taxon>African cichlids</taxon>
        <taxon>Pseudocrenilabrinae</taxon>
        <taxon>Haplochromini</taxon>
        <taxon>Haplochromis</taxon>
    </lineage>
</organism>
<reference evidence="1" key="2">
    <citation type="submission" date="2025-09" db="UniProtKB">
        <authorList>
            <consortium name="Ensembl"/>
        </authorList>
    </citation>
    <scope>IDENTIFICATION</scope>
</reference>
<dbReference type="AlphaFoldDB" id="A0A3Q2WWE0"/>
<evidence type="ECO:0000313" key="2">
    <source>
        <dbReference type="Proteomes" id="UP000264840"/>
    </source>
</evidence>